<evidence type="ECO:0000313" key="9">
    <source>
        <dbReference type="EMBL" id="ACE03337.1"/>
    </source>
</evidence>
<sequence>MCLSLTYKKMKNQNMRESSKSGRDSSQPVQGEKGVETSLDDIRAVIVSNRWIVVGVTLFVTLSAALYALFAQPVYLTGALVRFDGKEGDRALFMLHSQTFLEDIIRKEELLPLLFSDQWDSVHHSWASGKGEIPDPEKGAVVLAEKLIIKKRKDLFNLLFIGMEHPDPYAAADLINRVLIGLNEYVRKEALAKALLLQAYADRQLYIHDSTLADRFASLGEADAVRLSGKNGDRKAASEVSGFLRSQLILSSSLEARARLMAKKQESDDVIMRADIHADEFALKIYDMATAYEKNAKPGKSAVIVLGFIFGMFSGLCIAFVRGLKEGSSQGDFS</sequence>
<dbReference type="AlphaFoldDB" id="B3ELK8"/>
<feature type="transmembrane region" description="Helical" evidence="7">
    <location>
        <begin position="51"/>
        <end position="70"/>
    </location>
</feature>
<evidence type="ECO:0000256" key="6">
    <source>
        <dbReference type="SAM" id="MobiDB-lite"/>
    </source>
</evidence>
<gene>
    <name evidence="9" type="ordered locus">Cphamn1_0370</name>
</gene>
<keyword evidence="5 7" id="KW-0472">Membrane</keyword>
<dbReference type="KEGG" id="cpb:Cphamn1_0370"/>
<dbReference type="HOGENOM" id="CLU_711581_0_0_10"/>
<dbReference type="InterPro" id="IPR050445">
    <property type="entry name" value="Bact_polysacc_biosynth/exp"/>
</dbReference>
<proteinExistence type="predicted"/>
<dbReference type="eggNOG" id="COG3206">
    <property type="taxonomic scope" value="Bacteria"/>
</dbReference>
<keyword evidence="4 7" id="KW-1133">Transmembrane helix</keyword>
<dbReference type="InterPro" id="IPR003856">
    <property type="entry name" value="LPS_length_determ_N"/>
</dbReference>
<protein>
    <submittedName>
        <fullName evidence="9">Lipopolysaccharide biosynthesis protein</fullName>
    </submittedName>
</protein>
<evidence type="ECO:0000256" key="5">
    <source>
        <dbReference type="ARBA" id="ARBA00023136"/>
    </source>
</evidence>
<evidence type="ECO:0000256" key="3">
    <source>
        <dbReference type="ARBA" id="ARBA00022692"/>
    </source>
</evidence>
<dbReference type="PANTHER" id="PTHR32309:SF13">
    <property type="entry name" value="FERRIC ENTEROBACTIN TRANSPORT PROTEIN FEPE"/>
    <property type="match status" value="1"/>
</dbReference>
<evidence type="ECO:0000256" key="2">
    <source>
        <dbReference type="ARBA" id="ARBA00022475"/>
    </source>
</evidence>
<keyword evidence="3 7" id="KW-0812">Transmembrane</keyword>
<reference evidence="9" key="1">
    <citation type="submission" date="2008-06" db="EMBL/GenBank/DDBJ databases">
        <title>Complete sequence of Chlorobium phaeobacteroides BS1.</title>
        <authorList>
            <consortium name="US DOE Joint Genome Institute"/>
            <person name="Lucas S."/>
            <person name="Copeland A."/>
            <person name="Lapidus A."/>
            <person name="Glavina del Rio T."/>
            <person name="Dalin E."/>
            <person name="Tice H."/>
            <person name="Bruce D."/>
            <person name="Goodwin L."/>
            <person name="Pitluck S."/>
            <person name="Schmutz J."/>
            <person name="Larimer F."/>
            <person name="Land M."/>
            <person name="Hauser L."/>
            <person name="Kyrpides N."/>
            <person name="Ovchinnikova G."/>
            <person name="Li T."/>
            <person name="Liu Z."/>
            <person name="Zhao F."/>
            <person name="Overmann J."/>
            <person name="Bryant D.A."/>
            <person name="Richardson P."/>
        </authorList>
    </citation>
    <scope>NUCLEOTIDE SEQUENCE [LARGE SCALE GENOMIC DNA]</scope>
    <source>
        <strain evidence="9">BS1</strain>
    </source>
</reference>
<dbReference type="EMBL" id="CP001101">
    <property type="protein sequence ID" value="ACE03337.1"/>
    <property type="molecule type" value="Genomic_DNA"/>
</dbReference>
<organism evidence="9">
    <name type="scientific">Chlorobium phaeobacteroides (strain BS1)</name>
    <dbReference type="NCBI Taxonomy" id="331678"/>
    <lineage>
        <taxon>Bacteria</taxon>
        <taxon>Pseudomonadati</taxon>
        <taxon>Chlorobiota</taxon>
        <taxon>Chlorobiia</taxon>
        <taxon>Chlorobiales</taxon>
        <taxon>Chlorobiaceae</taxon>
        <taxon>Chlorobium/Pelodictyon group</taxon>
        <taxon>Chlorobium</taxon>
    </lineage>
</organism>
<evidence type="ECO:0000256" key="1">
    <source>
        <dbReference type="ARBA" id="ARBA00004651"/>
    </source>
</evidence>
<feature type="domain" description="Polysaccharide chain length determinant N-terminal" evidence="8">
    <location>
        <begin position="36"/>
        <end position="90"/>
    </location>
</feature>
<dbReference type="STRING" id="331678.Cphamn1_0370"/>
<evidence type="ECO:0000256" key="7">
    <source>
        <dbReference type="SAM" id="Phobius"/>
    </source>
</evidence>
<dbReference type="Pfam" id="PF02706">
    <property type="entry name" value="Wzz"/>
    <property type="match status" value="1"/>
</dbReference>
<name>B3ELK8_CHLPB</name>
<evidence type="ECO:0000256" key="4">
    <source>
        <dbReference type="ARBA" id="ARBA00022989"/>
    </source>
</evidence>
<feature type="region of interest" description="Disordered" evidence="6">
    <location>
        <begin position="12"/>
        <end position="34"/>
    </location>
</feature>
<keyword evidence="2" id="KW-1003">Cell membrane</keyword>
<feature type="transmembrane region" description="Helical" evidence="7">
    <location>
        <begin position="302"/>
        <end position="321"/>
    </location>
</feature>
<evidence type="ECO:0000259" key="8">
    <source>
        <dbReference type="Pfam" id="PF02706"/>
    </source>
</evidence>
<comment type="subcellular location">
    <subcellularLocation>
        <location evidence="1">Cell membrane</location>
        <topology evidence="1">Multi-pass membrane protein</topology>
    </subcellularLocation>
</comment>
<accession>B3ELK8</accession>
<dbReference type="PANTHER" id="PTHR32309">
    <property type="entry name" value="TYROSINE-PROTEIN KINASE"/>
    <property type="match status" value="1"/>
</dbReference>
<dbReference type="GO" id="GO:0004713">
    <property type="term" value="F:protein tyrosine kinase activity"/>
    <property type="evidence" value="ECO:0007669"/>
    <property type="project" value="TreeGrafter"/>
</dbReference>
<dbReference type="GO" id="GO:0005886">
    <property type="term" value="C:plasma membrane"/>
    <property type="evidence" value="ECO:0007669"/>
    <property type="project" value="UniProtKB-SubCell"/>
</dbReference>